<feature type="region of interest" description="Disordered" evidence="1">
    <location>
        <begin position="120"/>
        <end position="157"/>
    </location>
</feature>
<feature type="non-terminal residue" evidence="2">
    <location>
        <position position="1"/>
    </location>
</feature>
<accession>A0A8J2PGI3</accession>
<feature type="compositionally biased region" description="Low complexity" evidence="1">
    <location>
        <begin position="24"/>
        <end position="34"/>
    </location>
</feature>
<dbReference type="EMBL" id="CAJVCH010549008">
    <property type="protein sequence ID" value="CAG7828823.1"/>
    <property type="molecule type" value="Genomic_DNA"/>
</dbReference>
<reference evidence="2" key="1">
    <citation type="submission" date="2021-06" db="EMBL/GenBank/DDBJ databases">
        <authorList>
            <person name="Hodson N. C."/>
            <person name="Mongue J. A."/>
            <person name="Jaron S. K."/>
        </authorList>
    </citation>
    <scope>NUCLEOTIDE SEQUENCE</scope>
</reference>
<evidence type="ECO:0000256" key="1">
    <source>
        <dbReference type="SAM" id="MobiDB-lite"/>
    </source>
</evidence>
<feature type="region of interest" description="Disordered" evidence="1">
    <location>
        <begin position="1"/>
        <end position="97"/>
    </location>
</feature>
<feature type="non-terminal residue" evidence="2">
    <location>
        <position position="157"/>
    </location>
</feature>
<comment type="caution">
    <text evidence="2">The sequence shown here is derived from an EMBL/GenBank/DDBJ whole genome shotgun (WGS) entry which is preliminary data.</text>
</comment>
<feature type="compositionally biased region" description="Polar residues" evidence="1">
    <location>
        <begin position="140"/>
        <end position="157"/>
    </location>
</feature>
<gene>
    <name evidence="2" type="ORF">AFUS01_LOCUS38722</name>
</gene>
<dbReference type="Proteomes" id="UP000708208">
    <property type="component" value="Unassembled WGS sequence"/>
</dbReference>
<evidence type="ECO:0000313" key="3">
    <source>
        <dbReference type="Proteomes" id="UP000708208"/>
    </source>
</evidence>
<protein>
    <submittedName>
        <fullName evidence="2">Uncharacterized protein</fullName>
    </submittedName>
</protein>
<feature type="compositionally biased region" description="Low complexity" evidence="1">
    <location>
        <begin position="123"/>
        <end position="139"/>
    </location>
</feature>
<organism evidence="2 3">
    <name type="scientific">Allacma fusca</name>
    <dbReference type="NCBI Taxonomy" id="39272"/>
    <lineage>
        <taxon>Eukaryota</taxon>
        <taxon>Metazoa</taxon>
        <taxon>Ecdysozoa</taxon>
        <taxon>Arthropoda</taxon>
        <taxon>Hexapoda</taxon>
        <taxon>Collembola</taxon>
        <taxon>Symphypleona</taxon>
        <taxon>Sminthuridae</taxon>
        <taxon>Allacma</taxon>
    </lineage>
</organism>
<name>A0A8J2PGI3_9HEXA</name>
<proteinExistence type="predicted"/>
<feature type="compositionally biased region" description="Low complexity" evidence="1">
    <location>
        <begin position="64"/>
        <end position="82"/>
    </location>
</feature>
<evidence type="ECO:0000313" key="2">
    <source>
        <dbReference type="EMBL" id="CAG7828823.1"/>
    </source>
</evidence>
<sequence length="157" mass="17990">KVAQVTSSTDPSSRNESLSATKTSPNSSMSRNMPSPKPLLQKPASNDRRNFPVQNHNPNDRRNSSSSRFVRNDSNYNNRNQNEFGDSEPRNYYNNFPDYSYPNPQFMNMGAPMGHPWPQDNFPGMYGQPPAPMQQPQFQNFSNDDFWNDNYQGFNGP</sequence>
<dbReference type="AlphaFoldDB" id="A0A8J2PGI3"/>
<keyword evidence="3" id="KW-1185">Reference proteome</keyword>
<feature type="compositionally biased region" description="Polar residues" evidence="1">
    <location>
        <begin position="1"/>
        <end position="23"/>
    </location>
</feature>